<organism evidence="2 3">
    <name type="scientific">Stutzerimonas stutzeri</name>
    <name type="common">Pseudomonas stutzeri</name>
    <dbReference type="NCBI Taxonomy" id="316"/>
    <lineage>
        <taxon>Bacteria</taxon>
        <taxon>Pseudomonadati</taxon>
        <taxon>Pseudomonadota</taxon>
        <taxon>Gammaproteobacteria</taxon>
        <taxon>Pseudomonadales</taxon>
        <taxon>Pseudomonadaceae</taxon>
        <taxon>Stutzerimonas</taxon>
    </lineage>
</organism>
<dbReference type="OrthoDB" id="6974930at2"/>
<evidence type="ECO:0000313" key="2">
    <source>
        <dbReference type="EMBL" id="ANF24645.1"/>
    </source>
</evidence>
<dbReference type="AlphaFoldDB" id="A0A172WMX1"/>
<feature type="transmembrane region" description="Helical" evidence="1">
    <location>
        <begin position="66"/>
        <end position="86"/>
    </location>
</feature>
<dbReference type="Proteomes" id="UP000077787">
    <property type="component" value="Chromosome"/>
</dbReference>
<evidence type="ECO:0000313" key="3">
    <source>
        <dbReference type="Proteomes" id="UP000077787"/>
    </source>
</evidence>
<reference evidence="2 3" key="1">
    <citation type="submission" date="2016-05" db="EMBL/GenBank/DDBJ databases">
        <title>Genome sequence of Pseudomonas stutzeri 273 and identification of the exopolysaccharide biosynthesis locus.</title>
        <authorList>
            <person name="Wu S."/>
            <person name="Sun C."/>
        </authorList>
    </citation>
    <scope>NUCLEOTIDE SEQUENCE [LARGE SCALE GENOMIC DNA]</scope>
    <source>
        <strain evidence="2 3">273</strain>
    </source>
</reference>
<accession>A0A172WMX1</accession>
<evidence type="ECO:0000256" key="1">
    <source>
        <dbReference type="SAM" id="Phobius"/>
    </source>
</evidence>
<keyword evidence="1" id="KW-0472">Membrane</keyword>
<gene>
    <name evidence="2" type="ORF">PS273GM_05505</name>
</gene>
<dbReference type="EMBL" id="CP015641">
    <property type="protein sequence ID" value="ANF24645.1"/>
    <property type="molecule type" value="Genomic_DNA"/>
</dbReference>
<proteinExistence type="predicted"/>
<keyword evidence="1" id="KW-1133">Transmembrane helix</keyword>
<feature type="transmembrane region" description="Helical" evidence="1">
    <location>
        <begin position="33"/>
        <end position="54"/>
    </location>
</feature>
<dbReference type="RefSeq" id="WP_064480868.1">
    <property type="nucleotide sequence ID" value="NZ_CP015641.1"/>
</dbReference>
<feature type="transmembrane region" description="Helical" evidence="1">
    <location>
        <begin position="120"/>
        <end position="142"/>
    </location>
</feature>
<protein>
    <submittedName>
        <fullName evidence="2">Uncharacterized protein</fullName>
    </submittedName>
</protein>
<sequence length="151" mass="16941">MKIFFLLVWGMLSLSLTGVMVRELWIAPSWSGAFVLLLIAYYSFCFFQLIRAAYRPWGLLGPRRRSGYWVCLVLLPLTLLPLRSAYDIWLAGAYRLDADAAGPSLNLLIVRQLLAWLQELVGYLGPTLVLIAAGVGMALLLLRLSRGQVVR</sequence>
<keyword evidence="1" id="KW-0812">Transmembrane</keyword>
<name>A0A172WMX1_STUST</name>